<dbReference type="Pfam" id="PF00254">
    <property type="entry name" value="FKBP_C"/>
    <property type="match status" value="1"/>
</dbReference>
<evidence type="ECO:0000313" key="12">
    <source>
        <dbReference type="EMBL" id="KZK73465.1"/>
    </source>
</evidence>
<dbReference type="EMBL" id="LVWG01000036">
    <property type="protein sequence ID" value="KZK73465.1"/>
    <property type="molecule type" value="Genomic_DNA"/>
</dbReference>
<dbReference type="Proteomes" id="UP000076481">
    <property type="component" value="Unassembled WGS sequence"/>
</dbReference>
<evidence type="ECO:0000256" key="5">
    <source>
        <dbReference type="ARBA" id="ARBA00023110"/>
    </source>
</evidence>
<dbReference type="InterPro" id="IPR046357">
    <property type="entry name" value="PPIase_dom_sf"/>
</dbReference>
<sequence>MAQAKTGDKVKVHYTGTLSDGSVFDTSADRDPLEFTVGGGQVIAGFDSAVINMAPGEVKVQVIPVEEAYGPHSVELVTDVQRDRFPPDMELEIGQQLQVGLADGQQAIVMIVDLKEDAVTLDANHPLAGQELTFEIELVEIL</sequence>
<dbReference type="PROSITE" id="PS50059">
    <property type="entry name" value="FKBP_PPIASE"/>
    <property type="match status" value="1"/>
</dbReference>
<comment type="similarity">
    <text evidence="3 10">Belongs to the FKBP-type PPIase family.</text>
</comment>
<dbReference type="GO" id="GO:0005737">
    <property type="term" value="C:cytoplasm"/>
    <property type="evidence" value="ECO:0007669"/>
    <property type="project" value="UniProtKB-SubCell"/>
</dbReference>
<dbReference type="RefSeq" id="WP_303682424.1">
    <property type="nucleotide sequence ID" value="NZ_LVWG01000036.1"/>
</dbReference>
<evidence type="ECO:0000256" key="9">
    <source>
        <dbReference type="PROSITE-ProRule" id="PRU00277"/>
    </source>
</evidence>
<dbReference type="SUPFAM" id="SSF54534">
    <property type="entry name" value="FKBP-like"/>
    <property type="match status" value="1"/>
</dbReference>
<keyword evidence="4" id="KW-0963">Cytoplasm</keyword>
<evidence type="ECO:0000256" key="10">
    <source>
        <dbReference type="RuleBase" id="RU003915"/>
    </source>
</evidence>
<accession>A0A165L1U4</accession>
<dbReference type="InterPro" id="IPR001179">
    <property type="entry name" value="PPIase_FKBP_dom"/>
</dbReference>
<dbReference type="AlphaFoldDB" id="A0A165L1U4"/>
<keyword evidence="6" id="KW-0143">Chaperone</keyword>
<protein>
    <recommendedName>
        <fullName evidence="10">Peptidyl-prolyl cis-trans isomerase</fullName>
        <ecNumber evidence="10">5.2.1.8</ecNumber>
    </recommendedName>
</protein>
<comment type="function">
    <text evidence="8">Also involved in hydrogenase metallocenter assembly, probably by participating in the nickel insertion step. This function in hydrogenase biosynthesis requires chaperone activity and the presence of the metal-binding domain, but not PPIase activity.</text>
</comment>
<comment type="subcellular location">
    <subcellularLocation>
        <location evidence="2">Cytoplasm</location>
    </subcellularLocation>
</comment>
<organism evidence="12 13">
    <name type="scientific">Pelodictyon luteolum</name>
    <dbReference type="NCBI Taxonomy" id="1100"/>
    <lineage>
        <taxon>Bacteria</taxon>
        <taxon>Pseudomonadati</taxon>
        <taxon>Chlorobiota</taxon>
        <taxon>Chlorobiia</taxon>
        <taxon>Chlorobiales</taxon>
        <taxon>Chlorobiaceae</taxon>
        <taxon>Chlorobium/Pelodictyon group</taxon>
        <taxon>Pelodictyon</taxon>
    </lineage>
</organism>
<dbReference type="GO" id="GO:0042026">
    <property type="term" value="P:protein refolding"/>
    <property type="evidence" value="ECO:0007669"/>
    <property type="project" value="UniProtKB-ARBA"/>
</dbReference>
<evidence type="ECO:0000256" key="3">
    <source>
        <dbReference type="ARBA" id="ARBA00006577"/>
    </source>
</evidence>
<keyword evidence="5 9" id="KW-0697">Rotamase</keyword>
<evidence type="ECO:0000256" key="8">
    <source>
        <dbReference type="ARBA" id="ARBA00037071"/>
    </source>
</evidence>
<gene>
    <name evidence="12" type="ORF">A3K90_01665</name>
</gene>
<dbReference type="EC" id="5.2.1.8" evidence="10"/>
<comment type="caution">
    <text evidence="12">The sequence shown here is derived from an EMBL/GenBank/DDBJ whole genome shotgun (WGS) entry which is preliminary data.</text>
</comment>
<evidence type="ECO:0000259" key="11">
    <source>
        <dbReference type="PROSITE" id="PS50059"/>
    </source>
</evidence>
<evidence type="ECO:0000256" key="4">
    <source>
        <dbReference type="ARBA" id="ARBA00022490"/>
    </source>
</evidence>
<reference evidence="12 13" key="1">
    <citation type="submission" date="2016-03" db="EMBL/GenBank/DDBJ databases">
        <title>Speciation and ecological success in dimly lit waters: horizontal gene transfer in a green sulfur bacteria bloom unveiled by metagenomic assembly.</title>
        <authorList>
            <person name="Llorens-Mares T."/>
            <person name="Liu Z."/>
            <person name="Allen L.Z."/>
            <person name="Rusch D.B."/>
            <person name="Craig M.T."/>
            <person name="Dupont C.L."/>
            <person name="Bryant D.A."/>
            <person name="Casamayor E.O."/>
        </authorList>
    </citation>
    <scope>NUCLEOTIDE SEQUENCE [LARGE SCALE GENOMIC DNA]</scope>
    <source>
        <strain evidence="12">CIII</strain>
    </source>
</reference>
<dbReference type="GO" id="GO:0003755">
    <property type="term" value="F:peptidyl-prolyl cis-trans isomerase activity"/>
    <property type="evidence" value="ECO:0007669"/>
    <property type="project" value="UniProtKB-UniRule"/>
</dbReference>
<evidence type="ECO:0000256" key="1">
    <source>
        <dbReference type="ARBA" id="ARBA00000971"/>
    </source>
</evidence>
<proteinExistence type="inferred from homology"/>
<dbReference type="PANTHER" id="PTHR47861:SF3">
    <property type="entry name" value="FKBP-TYPE PEPTIDYL-PROLYL CIS-TRANS ISOMERASE SLYD"/>
    <property type="match status" value="1"/>
</dbReference>
<comment type="catalytic activity">
    <reaction evidence="1 9 10">
        <text>[protein]-peptidylproline (omega=180) = [protein]-peptidylproline (omega=0)</text>
        <dbReference type="Rhea" id="RHEA:16237"/>
        <dbReference type="Rhea" id="RHEA-COMP:10747"/>
        <dbReference type="Rhea" id="RHEA-COMP:10748"/>
        <dbReference type="ChEBI" id="CHEBI:83833"/>
        <dbReference type="ChEBI" id="CHEBI:83834"/>
        <dbReference type="EC" id="5.2.1.8"/>
    </reaction>
</comment>
<dbReference type="PANTHER" id="PTHR47861">
    <property type="entry name" value="FKBP-TYPE PEPTIDYL-PROLYL CIS-TRANS ISOMERASE SLYD"/>
    <property type="match status" value="1"/>
</dbReference>
<feature type="domain" description="PPIase FKBP-type" evidence="11">
    <location>
        <begin position="7"/>
        <end position="91"/>
    </location>
</feature>
<keyword evidence="7 9" id="KW-0413">Isomerase</keyword>
<evidence type="ECO:0000256" key="2">
    <source>
        <dbReference type="ARBA" id="ARBA00004496"/>
    </source>
</evidence>
<evidence type="ECO:0000313" key="13">
    <source>
        <dbReference type="Proteomes" id="UP000076481"/>
    </source>
</evidence>
<evidence type="ECO:0000256" key="6">
    <source>
        <dbReference type="ARBA" id="ARBA00023186"/>
    </source>
</evidence>
<evidence type="ECO:0000256" key="7">
    <source>
        <dbReference type="ARBA" id="ARBA00023235"/>
    </source>
</evidence>
<name>A0A165L1U4_PELLU</name>
<dbReference type="Gene3D" id="3.10.50.40">
    <property type="match status" value="1"/>
</dbReference>